<dbReference type="PROSITE" id="PS50932">
    <property type="entry name" value="HTH_LACI_2"/>
    <property type="match status" value="1"/>
</dbReference>
<dbReference type="EMBL" id="CP119326">
    <property type="protein sequence ID" value="WEK41465.1"/>
    <property type="molecule type" value="Genomic_DNA"/>
</dbReference>
<dbReference type="GO" id="GO:0000976">
    <property type="term" value="F:transcription cis-regulatory region binding"/>
    <property type="evidence" value="ECO:0007669"/>
    <property type="project" value="TreeGrafter"/>
</dbReference>
<dbReference type="Proteomes" id="UP001213664">
    <property type="component" value="Chromosome"/>
</dbReference>
<evidence type="ECO:0000313" key="5">
    <source>
        <dbReference type="EMBL" id="WEK41465.1"/>
    </source>
</evidence>
<evidence type="ECO:0000256" key="2">
    <source>
        <dbReference type="ARBA" id="ARBA00023125"/>
    </source>
</evidence>
<dbReference type="CDD" id="cd01392">
    <property type="entry name" value="HTH_LacI"/>
    <property type="match status" value="1"/>
</dbReference>
<dbReference type="PANTHER" id="PTHR30146">
    <property type="entry name" value="LACI-RELATED TRANSCRIPTIONAL REPRESSOR"/>
    <property type="match status" value="1"/>
</dbReference>
<name>A0AAJ6BL15_9CAUL</name>
<dbReference type="GO" id="GO:0003700">
    <property type="term" value="F:DNA-binding transcription factor activity"/>
    <property type="evidence" value="ECO:0007669"/>
    <property type="project" value="TreeGrafter"/>
</dbReference>
<sequence length="360" mass="38599">MPRPPSWKVRRGCGRRVFGRESLTSQSICRPQGVPDPTPTWSNAELRRPTIKDVAAHAGVSVMVASRALNNQPYVSAEAAKRVKEAVVALGFQQNAFARGLSSDRSFIVVMVIVPETPDASGEFQRHALLRCRELGYHLIVERAPGGAAPTPLIEGVLDRVRPEAVILWNRTADDPEVLAMLERRQVPYARIDADPANPAGLIAVDHQGLMVEVAKTAGHDALVFAQSDSQGWLGRLRGQALGAAMASVGLSFTLEAVGDGGFDTGRAYGEAVRRTDYGQTVFLCESATFAHGFLSAWEGEEEAPPPLICLEDTSSLRLLAPGVTRGVAPLAAMARAALDMLLTRSPAPPPMTVNLRKGV</sequence>
<keyword evidence="3" id="KW-0804">Transcription</keyword>
<dbReference type="InterPro" id="IPR010982">
    <property type="entry name" value="Lambda_DNA-bd_dom_sf"/>
</dbReference>
<dbReference type="Pfam" id="PF00356">
    <property type="entry name" value="LacI"/>
    <property type="match status" value="1"/>
</dbReference>
<accession>A0AAJ6BL15</accession>
<gene>
    <name evidence="5" type="ORF">P0Y50_07625</name>
</gene>
<dbReference type="SUPFAM" id="SSF47413">
    <property type="entry name" value="lambda repressor-like DNA-binding domains"/>
    <property type="match status" value="1"/>
</dbReference>
<proteinExistence type="predicted"/>
<keyword evidence="1" id="KW-0805">Transcription regulation</keyword>
<dbReference type="SMART" id="SM00354">
    <property type="entry name" value="HTH_LACI"/>
    <property type="match status" value="1"/>
</dbReference>
<dbReference type="Gene3D" id="1.10.260.40">
    <property type="entry name" value="lambda repressor-like DNA-binding domains"/>
    <property type="match status" value="1"/>
</dbReference>
<evidence type="ECO:0000313" key="6">
    <source>
        <dbReference type="Proteomes" id="UP001213664"/>
    </source>
</evidence>
<dbReference type="Gene3D" id="3.40.50.2300">
    <property type="match status" value="2"/>
</dbReference>
<reference evidence="5" key="1">
    <citation type="submission" date="2023-03" db="EMBL/GenBank/DDBJ databases">
        <title>Andean soil-derived lignocellulolytic bacterial consortium as a source of novel taxa and putative plastic-active enzymes.</title>
        <authorList>
            <person name="Diaz-Garcia L."/>
            <person name="Chuvochina M."/>
            <person name="Feuerriegel G."/>
            <person name="Bunk B."/>
            <person name="Sproer C."/>
            <person name="Streit W.R."/>
            <person name="Rodriguez L.M."/>
            <person name="Overmann J."/>
            <person name="Jimenez D.J."/>
        </authorList>
    </citation>
    <scope>NUCLEOTIDE SEQUENCE</scope>
    <source>
        <strain evidence="5">MAG 833</strain>
    </source>
</reference>
<dbReference type="SUPFAM" id="SSF53822">
    <property type="entry name" value="Periplasmic binding protein-like I"/>
    <property type="match status" value="1"/>
</dbReference>
<feature type="domain" description="HTH lacI-type" evidence="4">
    <location>
        <begin position="49"/>
        <end position="103"/>
    </location>
</feature>
<evidence type="ECO:0000259" key="4">
    <source>
        <dbReference type="PROSITE" id="PS50932"/>
    </source>
</evidence>
<keyword evidence="2 5" id="KW-0238">DNA-binding</keyword>
<dbReference type="PANTHER" id="PTHR30146:SF153">
    <property type="entry name" value="LACTOSE OPERON REPRESSOR"/>
    <property type="match status" value="1"/>
</dbReference>
<evidence type="ECO:0000256" key="1">
    <source>
        <dbReference type="ARBA" id="ARBA00023015"/>
    </source>
</evidence>
<dbReference type="InterPro" id="IPR028082">
    <property type="entry name" value="Peripla_BP_I"/>
</dbReference>
<dbReference type="InterPro" id="IPR000843">
    <property type="entry name" value="HTH_LacI"/>
</dbReference>
<evidence type="ECO:0000256" key="3">
    <source>
        <dbReference type="ARBA" id="ARBA00023163"/>
    </source>
</evidence>
<protein>
    <submittedName>
        <fullName evidence="5">LacI family DNA-binding transcriptional regulator</fullName>
    </submittedName>
</protein>
<organism evidence="5 6">
    <name type="scientific">Candidatus Brevundimonas colombiensis</name>
    <dbReference type="NCBI Taxonomy" id="3121376"/>
    <lineage>
        <taxon>Bacteria</taxon>
        <taxon>Pseudomonadati</taxon>
        <taxon>Pseudomonadota</taxon>
        <taxon>Alphaproteobacteria</taxon>
        <taxon>Caulobacterales</taxon>
        <taxon>Caulobacteraceae</taxon>
        <taxon>Brevundimonas</taxon>
    </lineage>
</organism>
<dbReference type="AlphaFoldDB" id="A0AAJ6BL15"/>